<gene>
    <name evidence="1" type="ORF">VIN01S_36680</name>
</gene>
<protein>
    <submittedName>
        <fullName evidence="1">Uncharacterized protein</fullName>
    </submittedName>
</protein>
<accession>A0A4Y3I340</accession>
<proteinExistence type="predicted"/>
<comment type="caution">
    <text evidence="1">The sequence shown here is derived from an EMBL/GenBank/DDBJ whole genome shotgun (WGS) entry which is preliminary data.</text>
</comment>
<name>A0A4Y3I340_9VIBR</name>
<evidence type="ECO:0000313" key="2">
    <source>
        <dbReference type="Proteomes" id="UP000318717"/>
    </source>
</evidence>
<dbReference type="Proteomes" id="UP000318717">
    <property type="component" value="Unassembled WGS sequence"/>
</dbReference>
<dbReference type="EMBL" id="BJLF01000028">
    <property type="protein sequence ID" value="GEA52864.1"/>
    <property type="molecule type" value="Genomic_DNA"/>
</dbReference>
<evidence type="ECO:0000313" key="1">
    <source>
        <dbReference type="EMBL" id="GEA52864.1"/>
    </source>
</evidence>
<sequence length="46" mass="5582">MIEVFRVENLIEVYIKQKYTKESHVELSHSVLSYLKKQGFMNKKHQ</sequence>
<reference evidence="1 2" key="1">
    <citation type="submission" date="2019-06" db="EMBL/GenBank/DDBJ databases">
        <title>Whole genome shotgun sequence of Vibrio inusitatus NBRC 102082.</title>
        <authorList>
            <person name="Hosoyama A."/>
            <person name="Uohara A."/>
            <person name="Ohji S."/>
            <person name="Ichikawa N."/>
        </authorList>
    </citation>
    <scope>NUCLEOTIDE SEQUENCE [LARGE SCALE GENOMIC DNA]</scope>
    <source>
        <strain evidence="1 2">NBRC 102082</strain>
    </source>
</reference>
<keyword evidence="2" id="KW-1185">Reference proteome</keyword>
<organism evidence="1 2">
    <name type="scientific">Vibrio inusitatus NBRC 102082</name>
    <dbReference type="NCBI Taxonomy" id="1219070"/>
    <lineage>
        <taxon>Bacteria</taxon>
        <taxon>Pseudomonadati</taxon>
        <taxon>Pseudomonadota</taxon>
        <taxon>Gammaproteobacteria</taxon>
        <taxon>Vibrionales</taxon>
        <taxon>Vibrionaceae</taxon>
        <taxon>Vibrio</taxon>
    </lineage>
</organism>
<dbReference type="AlphaFoldDB" id="A0A4Y3I340"/>